<gene>
    <name evidence="1" type="ORF">SLEP1_g57438</name>
</gene>
<comment type="caution">
    <text evidence="1">The sequence shown here is derived from an EMBL/GenBank/DDBJ whole genome shotgun (WGS) entry which is preliminary data.</text>
</comment>
<proteinExistence type="predicted"/>
<sequence length="52" mass="5558">MLAHVDMLLIEPVRSSDPASGGYTPANSVPASGRFITLAVTYRGDVYFVLAM</sequence>
<evidence type="ECO:0000313" key="1">
    <source>
        <dbReference type="EMBL" id="GKV50740.1"/>
    </source>
</evidence>
<keyword evidence="2" id="KW-1185">Reference proteome</keyword>
<organism evidence="1 2">
    <name type="scientific">Rubroshorea leprosula</name>
    <dbReference type="NCBI Taxonomy" id="152421"/>
    <lineage>
        <taxon>Eukaryota</taxon>
        <taxon>Viridiplantae</taxon>
        <taxon>Streptophyta</taxon>
        <taxon>Embryophyta</taxon>
        <taxon>Tracheophyta</taxon>
        <taxon>Spermatophyta</taxon>
        <taxon>Magnoliopsida</taxon>
        <taxon>eudicotyledons</taxon>
        <taxon>Gunneridae</taxon>
        <taxon>Pentapetalae</taxon>
        <taxon>rosids</taxon>
        <taxon>malvids</taxon>
        <taxon>Malvales</taxon>
        <taxon>Dipterocarpaceae</taxon>
        <taxon>Rubroshorea</taxon>
    </lineage>
</organism>
<dbReference type="EMBL" id="BPVZ01000392">
    <property type="protein sequence ID" value="GKV50740.1"/>
    <property type="molecule type" value="Genomic_DNA"/>
</dbReference>
<reference evidence="1 2" key="1">
    <citation type="journal article" date="2021" name="Commun. Biol.">
        <title>The genome of Shorea leprosula (Dipterocarpaceae) highlights the ecological relevance of drought in aseasonal tropical rainforests.</title>
        <authorList>
            <person name="Ng K.K.S."/>
            <person name="Kobayashi M.J."/>
            <person name="Fawcett J.A."/>
            <person name="Hatakeyama M."/>
            <person name="Paape T."/>
            <person name="Ng C.H."/>
            <person name="Ang C.C."/>
            <person name="Tnah L.H."/>
            <person name="Lee C.T."/>
            <person name="Nishiyama T."/>
            <person name="Sese J."/>
            <person name="O'Brien M.J."/>
            <person name="Copetti D."/>
            <person name="Mohd Noor M.I."/>
            <person name="Ong R.C."/>
            <person name="Putra M."/>
            <person name="Sireger I.Z."/>
            <person name="Indrioko S."/>
            <person name="Kosugi Y."/>
            <person name="Izuno A."/>
            <person name="Isagi Y."/>
            <person name="Lee S.L."/>
            <person name="Shimizu K.K."/>
        </authorList>
    </citation>
    <scope>NUCLEOTIDE SEQUENCE [LARGE SCALE GENOMIC DNA]</scope>
    <source>
        <strain evidence="1">214</strain>
    </source>
</reference>
<evidence type="ECO:0000313" key="2">
    <source>
        <dbReference type="Proteomes" id="UP001054252"/>
    </source>
</evidence>
<accession>A0AAV5MLJ9</accession>
<dbReference type="AlphaFoldDB" id="A0AAV5MLJ9"/>
<protein>
    <submittedName>
        <fullName evidence="1">Uncharacterized protein</fullName>
    </submittedName>
</protein>
<name>A0AAV5MLJ9_9ROSI</name>
<dbReference type="Proteomes" id="UP001054252">
    <property type="component" value="Unassembled WGS sequence"/>
</dbReference>